<keyword evidence="2" id="KW-1185">Reference proteome</keyword>
<organism evidence="1 2">
    <name type="scientific">Pandoraea anapnoica</name>
    <dbReference type="NCBI Taxonomy" id="2508301"/>
    <lineage>
        <taxon>Bacteria</taxon>
        <taxon>Pseudomonadati</taxon>
        <taxon>Pseudomonadota</taxon>
        <taxon>Betaproteobacteria</taxon>
        <taxon>Burkholderiales</taxon>
        <taxon>Burkholderiaceae</taxon>
        <taxon>Pandoraea</taxon>
    </lineage>
</organism>
<dbReference type="EMBL" id="CABPSP010000020">
    <property type="protein sequence ID" value="VVE74981.1"/>
    <property type="molecule type" value="Genomic_DNA"/>
</dbReference>
<evidence type="ECO:0000313" key="1">
    <source>
        <dbReference type="EMBL" id="VVE74981.1"/>
    </source>
</evidence>
<proteinExistence type="predicted"/>
<gene>
    <name evidence="1" type="ORF">PAN31117_05051</name>
</gene>
<protein>
    <submittedName>
        <fullName evidence="1">Uncharacterized protein</fullName>
    </submittedName>
</protein>
<sequence>MDQLKVHISGVCDSWILHILASCTDGGIFEALEGSHEFIDALHGVSDAVCPPSVRNDDRFAKYLEQMVERGIREGDRYYLMSSLAGLDKKLNRDHFFSIVTCARPSMLNAVKGALSLLGIPDELLMIEPIKYQDYVQRNVNGRIDDIAVLEATLQVLDGSNFPSKYIDQIRSALVERRDA</sequence>
<dbReference type="Proteomes" id="UP000383122">
    <property type="component" value="Unassembled WGS sequence"/>
</dbReference>
<evidence type="ECO:0000313" key="2">
    <source>
        <dbReference type="Proteomes" id="UP000383122"/>
    </source>
</evidence>
<accession>A0A5E5AMH9</accession>
<dbReference type="AlphaFoldDB" id="A0A5E5AMH9"/>
<name>A0A5E5AMH9_9BURK</name>
<reference evidence="1 2" key="1">
    <citation type="submission" date="2019-08" db="EMBL/GenBank/DDBJ databases">
        <authorList>
            <person name="Peeters C."/>
        </authorList>
    </citation>
    <scope>NUCLEOTIDE SEQUENCE [LARGE SCALE GENOMIC DNA]</scope>
    <source>
        <strain evidence="1 2">LMG 31117</strain>
    </source>
</reference>